<feature type="region of interest" description="Disordered" evidence="3">
    <location>
        <begin position="2433"/>
        <end position="2470"/>
    </location>
</feature>
<dbReference type="PANTHER" id="PTHR45615:SF66">
    <property type="entry name" value="CARD DOMAIN-CONTAINING PROTEIN"/>
    <property type="match status" value="1"/>
</dbReference>
<feature type="domain" description="EF-hand" evidence="4">
    <location>
        <begin position="1273"/>
        <end position="1308"/>
    </location>
</feature>
<dbReference type="PANTHER" id="PTHR45615">
    <property type="entry name" value="MYOSIN HEAVY CHAIN, NON-MUSCLE"/>
    <property type="match status" value="1"/>
</dbReference>
<evidence type="ECO:0000256" key="1">
    <source>
        <dbReference type="ARBA" id="ARBA00022837"/>
    </source>
</evidence>
<dbReference type="InterPro" id="IPR011992">
    <property type="entry name" value="EF-hand-dom_pair"/>
</dbReference>
<feature type="compositionally biased region" description="Basic and acidic residues" evidence="3">
    <location>
        <begin position="2456"/>
        <end position="2470"/>
    </location>
</feature>
<keyword evidence="1" id="KW-0106">Calcium</keyword>
<dbReference type="PROSITE" id="PS00018">
    <property type="entry name" value="EF_HAND_1"/>
    <property type="match status" value="1"/>
</dbReference>
<feature type="region of interest" description="Disordered" evidence="3">
    <location>
        <begin position="3621"/>
        <end position="3658"/>
    </location>
</feature>
<proteinExistence type="predicted"/>
<feature type="region of interest" description="Disordered" evidence="3">
    <location>
        <begin position="2770"/>
        <end position="2811"/>
    </location>
</feature>
<feature type="compositionally biased region" description="Basic and acidic residues" evidence="3">
    <location>
        <begin position="1334"/>
        <end position="1344"/>
    </location>
</feature>
<feature type="compositionally biased region" description="Low complexity" evidence="3">
    <location>
        <begin position="3187"/>
        <end position="3197"/>
    </location>
</feature>
<feature type="region of interest" description="Disordered" evidence="3">
    <location>
        <begin position="3316"/>
        <end position="3389"/>
    </location>
</feature>
<evidence type="ECO:0000256" key="2">
    <source>
        <dbReference type="SAM" id="Coils"/>
    </source>
</evidence>
<feature type="compositionally biased region" description="Basic and acidic residues" evidence="3">
    <location>
        <begin position="1129"/>
        <end position="1139"/>
    </location>
</feature>
<feature type="coiled-coil region" evidence="2">
    <location>
        <begin position="3492"/>
        <end position="3554"/>
    </location>
</feature>
<feature type="coiled-coil region" evidence="2">
    <location>
        <begin position="1835"/>
        <end position="1883"/>
    </location>
</feature>
<evidence type="ECO:0000256" key="3">
    <source>
        <dbReference type="SAM" id="MobiDB-lite"/>
    </source>
</evidence>
<feature type="coiled-coil region" evidence="2">
    <location>
        <begin position="3682"/>
        <end position="3747"/>
    </location>
</feature>
<dbReference type="VEuPathDB" id="CryptoDB:Cvel_3555"/>
<feature type="region of interest" description="Disordered" evidence="3">
    <location>
        <begin position="1995"/>
        <end position="2030"/>
    </location>
</feature>
<feature type="region of interest" description="Disordered" evidence="3">
    <location>
        <begin position="3161"/>
        <end position="3203"/>
    </location>
</feature>
<dbReference type="GO" id="GO:0005509">
    <property type="term" value="F:calcium ion binding"/>
    <property type="evidence" value="ECO:0007669"/>
    <property type="project" value="InterPro"/>
</dbReference>
<feature type="coiled-coil region" evidence="2">
    <location>
        <begin position="528"/>
        <end position="558"/>
    </location>
</feature>
<reference evidence="5" key="1">
    <citation type="submission" date="2014-11" db="EMBL/GenBank/DDBJ databases">
        <authorList>
            <person name="Otto D Thomas"/>
            <person name="Naeem Raeece"/>
        </authorList>
    </citation>
    <scope>NUCLEOTIDE SEQUENCE</scope>
</reference>
<feature type="compositionally biased region" description="Basic and acidic residues" evidence="3">
    <location>
        <begin position="102"/>
        <end position="115"/>
    </location>
</feature>
<gene>
    <name evidence="5" type="ORF">Cvel_3555</name>
</gene>
<feature type="compositionally biased region" description="Basic residues" evidence="3">
    <location>
        <begin position="1380"/>
        <end position="1391"/>
    </location>
</feature>
<organism evidence="5">
    <name type="scientific">Chromera velia CCMP2878</name>
    <dbReference type="NCBI Taxonomy" id="1169474"/>
    <lineage>
        <taxon>Eukaryota</taxon>
        <taxon>Sar</taxon>
        <taxon>Alveolata</taxon>
        <taxon>Colpodellida</taxon>
        <taxon>Chromeraceae</taxon>
        <taxon>Chromera</taxon>
    </lineage>
</organism>
<feature type="coiled-coil region" evidence="2">
    <location>
        <begin position="2240"/>
        <end position="2329"/>
    </location>
</feature>
<feature type="compositionally biased region" description="Low complexity" evidence="3">
    <location>
        <begin position="3161"/>
        <end position="3178"/>
    </location>
</feature>
<feature type="compositionally biased region" description="Basic and acidic residues" evidence="3">
    <location>
        <begin position="1999"/>
        <end position="2010"/>
    </location>
</feature>
<feature type="coiled-coil region" evidence="2">
    <location>
        <begin position="3405"/>
        <end position="3468"/>
    </location>
</feature>
<dbReference type="PROSITE" id="PS50222">
    <property type="entry name" value="EF_HAND_2"/>
    <property type="match status" value="1"/>
</dbReference>
<feature type="coiled-coil region" evidence="2">
    <location>
        <begin position="824"/>
        <end position="854"/>
    </location>
</feature>
<feature type="compositionally biased region" description="Gly residues" evidence="3">
    <location>
        <begin position="2438"/>
        <end position="2454"/>
    </location>
</feature>
<feature type="region of interest" description="Disordered" evidence="3">
    <location>
        <begin position="1"/>
        <end position="51"/>
    </location>
</feature>
<feature type="region of interest" description="Disordered" evidence="3">
    <location>
        <begin position="1329"/>
        <end position="1352"/>
    </location>
</feature>
<feature type="coiled-coil region" evidence="2">
    <location>
        <begin position="2030"/>
        <end position="2189"/>
    </location>
</feature>
<feature type="region of interest" description="Disordered" evidence="3">
    <location>
        <begin position="3232"/>
        <end position="3302"/>
    </location>
</feature>
<evidence type="ECO:0000259" key="4">
    <source>
        <dbReference type="PROSITE" id="PS50222"/>
    </source>
</evidence>
<feature type="coiled-coil region" evidence="2">
    <location>
        <begin position="1600"/>
        <end position="1634"/>
    </location>
</feature>
<feature type="region of interest" description="Disordered" evidence="3">
    <location>
        <begin position="3120"/>
        <end position="3139"/>
    </location>
</feature>
<feature type="region of interest" description="Disordered" evidence="3">
    <location>
        <begin position="2517"/>
        <end position="2542"/>
    </location>
</feature>
<dbReference type="InterPro" id="IPR018247">
    <property type="entry name" value="EF_Hand_1_Ca_BS"/>
</dbReference>
<feature type="coiled-coil region" evidence="2">
    <location>
        <begin position="2599"/>
        <end position="2651"/>
    </location>
</feature>
<protein>
    <recommendedName>
        <fullName evidence="4">EF-hand domain-containing protein</fullName>
    </recommendedName>
</protein>
<feature type="coiled-coil region" evidence="2">
    <location>
        <begin position="3586"/>
        <end position="3620"/>
    </location>
</feature>
<feature type="region of interest" description="Disordered" evidence="3">
    <location>
        <begin position="102"/>
        <end position="129"/>
    </location>
</feature>
<sequence>MSSRRPGGRRGGYDRDRERDRDDQYDRGGEDFESERPDDGESRYEDEEDDYKYEYEAMRKKYQDMKSLKLTLERKLETAQSELTHEKKRTAQLEDRLKKQEMKEKNLQDELDVAKSKTPALDGADEHSKGVIKSHLQEKDALLKQLEDLKEENAVFAEQVQVLEEDKAELIARCNYLEDKQAEEDALQEAAEDREAELRAQVQTLAATLEEKNLQVEAQSRFEQEYDSRVGAIVAEKDLEVADLKKKNALLLGRAKQLEEEVSVLRRLKGLQLNLGVGGSEEVTSVEQLAGILMDKSNEADALREELADFKRRFGLMLDEGGGPSGVWKEKLNETQGELKRAEDRLQRAQEAEKAKDADITRMAARMRQYEQQFGIEEAMRLVDELERDKSRLERETGELKRLQGDFLEEAQELVHENKLLRQMADVPADYGLDLSQMKIASQVLAQGAVARAKHLEREVLDLEEERVELRMKLRSMASLTAHKAVEAFADSLRRGVIKLPLDDRSVELKKQAEKELARHVDLKVQQVVEATERVTSLEEQNDALREENERMGSALQRLGDLLEDSNRKIQEGRDTQKQDMELVLHELSILHSSLKQGELARAQGGLALQRQGQAGPQQMALPAGAGAAVPRSQDALREYAMGRLLGGGGDGRRGIDVESFPPVPIPNLTGLSSAPTAYSFSLGRQIAVPFEVQEACGSLDTLYAQLVEAMEEIRRLQETNKYLKSDTEHLEGQFDKAVAQQEVLYTDYFKKKRQFEEELSEMREALRRAEEGRAVVAKERDLLRERLSFQYDSLKSEDERVRFELLERLAAAEGNESVLARKLEVERQEHRALQKANDSLEQEHAEVASFLQKRVGQLAAYKKRASNVIRGFHQRQRETVGKADHELLARQKDLQELRCAELLKRQTRLLSQRADIQASLLEMQEVRDANALLKLLQGETETEMTALRSRLENLDPDFRLQSQACRRVVRQLREAGIASYLAFERDLCEFAAMDSTGAAGGKISRDGLWAFFAKLRVVPDKRTRNLFMQSCSSPTSEKFLPLDAVLSRLRLFGLRVLSGEEEFFVRLLDSLRTRGMTPDDFVRTIFPSAPPESVVDCDEIERVLKNVLSPPLLKNEFAEVCGFLGMDPENRPEPERGDALPGGLAPLPEAGTSDPQAAGDSALQKAVKPSPSLMKRRKKKQARKRGRKEGAKPFQAPADLVLQLIREKLSAAAAAAPMDCGHGGGGAGSAEEDEEELTGAAEKRRERLRKHRQEMMGEEIKLALELNSVILKEGLSLQAALNLFDPDNDGIVTRLEFRKACVTLYPRCSSKRADLLFDLFVSGKDLEGDEERDQAAERQRELPDDIPPSEGLWKDALVERFGNFVKRQTSAVTIQQSFRRNRWKRRRRPGQTRDGAQTDGATEGGQTALALPGNAGGGVGGGATTSTEADIQLFMAEGREAAARRRLAVLEQKLQASQGTQRRLERQSEELEEDLARVSEDLLRERSRRVKAEHLLQTDYVEVRRVEEALIERDNLRRDHETLHDRVGHFRDLFRIAERQACALDLVARRRRDEARELSEGLTALQDLKSSNQELAQLGSMQRKLLVTQWHLTSVKSHASALRSGIQAMREDYRRLEETAERAEDDRDREARSVALRLAETEKENSNLKGKVVACVSVQRAEEMAMRMEEVAEKLSHTQAQLLKEREEKAKLQERAELDAKAREVRQDISEQLYRAFKETGADGMEKKFEDLGASLRDLKLSELRQRRAAEIERERVAALQQAAMEKERAIESLHEQLADWENKLEKQEGVWRTKLEEAQKMALRAQGFDPDGGGLAVFKGAAKARAQQQETLFEELRTSHKKAIRKISELEIQLKLAREDLKKATDRAAEREVAMEKLKRDILGGNARDVKNLDIFKQIRDEVGREADENVLAVSNAAMHSVEVLQKLLRDRDAEVKQAKKQQEAIVESARVSEEALREQLRASAEEALALRRDLAAHSAIDETDLRALAATALEPSQRDPQRGREGQRNGAGGRESIHPPPSPRSLVKRVRTRLAEKEAECETQRALIDRLGGALKEREEDLERASALFDEMEARLAAVREREKELEKKADEKNHQRLINKRVRELKDQVAEKDAELQRLTKAFNELIQELLKATEEEKKRERAKEQAEKEADRLAKAYAEQARELQSLKEEVRQLREASRRMKTGITPLARETAKQGGAEANEELQRARAVLVTSGEQIEELLRDRAVRDAEISRLTAAQKDFEDIRSELEAVKIRLERSERERAELEAMREKLEEAVANERVIRHLSQQIDDLQTGLATEKEKHKEAMEERSRLLSRLQQERSKVSRLEGLLSAFADEAERRQKDFVDAPMEVVQSLASRVECLETENDQLLREAQSARALLADPRARDARGSRGISEEAAKALGDSLRSLEEDNARLRERARRLEKMAAAGSGSGGGVQRGQQGGQAKGGDARAEGKAKEFLQGELEKERKEMKALEMENSFLKKTLEELQKGKVGAEDALKVLASKLDTLESQAERGSGPGKRDTAVSKRGAAGDEDTEVIRFLTAQLDEKDAQIKSLEEHKSLLESALKDEAAASAKLGPASSSSGDAAVRKKLESQVLALKGQKEQSQADTSQMVNTLADKVDELQKKLAETERELRAARAESGPPLSPELAGLLAPLRVAAEIRQEDLRGGVAVRSLVSELSTVQSANTKLQEEVARLRRDLEKEKRQRAADATSIQKKAKDGGEGGGSEELEALRLLTRQLDSDLDILKKENEILKGGIETWRARAQQKQHRRREGRARGAGRSRGGEVSSDDDDDGEVVASLLGALERLQKDKDRLERREERREAREAESEETLRLKVERLEKKNRFLEDSISRKEEGEKGAVGLLCQQVERLERQLAEERRGARDSADPQERKAMRSLTVQLESASRANEELRALIRSLTEGEREGELDAAPGTRANATALRILTGQLEDVTAQLQAARRELDTLHAAAGGAVSGDGGGAGVMERLKALEADRKELLVLRPKTEDLQKELRAAKLELESLRGARIVSSSSPGAQKEEGGSGGDQKNVSLLISKVDELSGSLAVSSNENAALKKANRELRETAEGLKARVAALENEIDRIRRDAQLAQARAASPRDSSAEARVSPSGSLMAVQNVHLREKVQTLQAAMDEATRRAAASAPYPSAQRQRQRDRPDSSAPASPSLSPSRDRDLRGVEARLRQAEEENAALRQELRTRQQASALNPTAEGQVGAVAATPGAPVVSDRGRMGTGAAAPSGPDRRPPSPSHAPALSADAAQKQRRLEESLATSRAEVARLRTQLEAARTEAAKLKTRPRTAAVRGGGASGAPSAPPHSRVRPYSSVSSPGRREAEAAQERERGAAGDSKPAEGRMLVAGAAGPAGVELSRVANSLVKEDEVRRRLYELENENDGLRRHAEVETERRVQTERARSEGLQNELLEERRLRAEAERNLREEREAGLGGRESSMALKVERYCSTLQGQIARQGESLETLRRELQQETEEKLRLEQANLEILFDKETAEARSSRLERRMTELDALSQALKAKLLTQSHTAVAGVGGGVSGPSGIPPPVLKSGRERELEAVVDGLRRASEKLQSENSKLQAEVGRLRCRPAASSVASRKAKAAPQGRGGGGDVPEEPSSSAAASGGADVSVLRREILNLRAELESVRAGERKEDESLVIGLREEVRRLSEENDAMRARQKEDREALEDADKVLQEVEKVEARYREIVNEHRGLRRALGLGQGQDALNAAENMRAGNELWDTARVVLGEVRDFLASRDLRASGVPVPQQLVKDIQSLTD</sequence>
<feature type="compositionally biased region" description="Low complexity" evidence="3">
    <location>
        <begin position="3278"/>
        <end position="3287"/>
    </location>
</feature>
<feature type="compositionally biased region" description="Low complexity" evidence="3">
    <location>
        <begin position="3241"/>
        <end position="3253"/>
    </location>
</feature>
<feature type="compositionally biased region" description="Gly residues" evidence="3">
    <location>
        <begin position="1415"/>
        <end position="1424"/>
    </location>
</feature>
<feature type="coiled-coil region" evidence="2">
    <location>
        <begin position="1659"/>
        <end position="1705"/>
    </location>
</feature>
<keyword evidence="2" id="KW-0175">Coiled coil</keyword>
<feature type="region of interest" description="Disordered" evidence="3">
    <location>
        <begin position="3039"/>
        <end position="3059"/>
    </location>
</feature>
<feature type="coiled-coil region" evidence="2">
    <location>
        <begin position="3203"/>
        <end position="3230"/>
    </location>
</feature>
<accession>A0A0G4FPN0</accession>
<dbReference type="EMBL" id="CDMZ01000507">
    <property type="protein sequence ID" value="CEM15794.1"/>
    <property type="molecule type" value="Genomic_DNA"/>
</dbReference>
<name>A0A0G4FPN0_9ALVE</name>
<feature type="region of interest" description="Disordered" evidence="3">
    <location>
        <begin position="2825"/>
        <end position="2846"/>
    </location>
</feature>
<feature type="compositionally biased region" description="Basic and acidic residues" evidence="3">
    <location>
        <begin position="11"/>
        <end position="43"/>
    </location>
</feature>
<feature type="compositionally biased region" description="Basic residues" evidence="3">
    <location>
        <begin position="1175"/>
        <end position="1188"/>
    </location>
</feature>
<feature type="region of interest" description="Disordered" evidence="3">
    <location>
        <begin position="2712"/>
        <end position="2739"/>
    </location>
</feature>
<feature type="coiled-coil region" evidence="2">
    <location>
        <begin position="2359"/>
        <end position="2433"/>
    </location>
</feature>
<feature type="coiled-coil region" evidence="2">
    <location>
        <begin position="1924"/>
        <end position="1976"/>
    </location>
</feature>
<feature type="compositionally biased region" description="Low complexity" evidence="3">
    <location>
        <begin position="3647"/>
        <end position="3658"/>
    </location>
</feature>
<feature type="coiled-coil region" evidence="2">
    <location>
        <begin position="1750"/>
        <end position="1792"/>
    </location>
</feature>
<feature type="compositionally biased region" description="Basic residues" evidence="3">
    <location>
        <begin position="2777"/>
        <end position="2793"/>
    </location>
</feature>
<feature type="coiled-coil region" evidence="2">
    <location>
        <begin position="446"/>
        <end position="473"/>
    </location>
</feature>
<feature type="compositionally biased region" description="Basic and acidic residues" evidence="3">
    <location>
        <begin position="3357"/>
        <end position="3379"/>
    </location>
</feature>
<evidence type="ECO:0000313" key="5">
    <source>
        <dbReference type="EMBL" id="CEM15794.1"/>
    </source>
</evidence>
<feature type="coiled-coil region" evidence="2">
    <location>
        <begin position="700"/>
        <end position="773"/>
    </location>
</feature>
<feature type="coiled-coil region" evidence="2">
    <location>
        <begin position="2548"/>
        <end position="2575"/>
    </location>
</feature>
<feature type="coiled-coil region" evidence="2">
    <location>
        <begin position="2908"/>
        <end position="2981"/>
    </location>
</feature>
<feature type="coiled-coil region" evidence="2">
    <location>
        <begin position="1448"/>
        <end position="1527"/>
    </location>
</feature>
<feature type="region of interest" description="Disordered" evidence="3">
    <location>
        <begin position="1129"/>
        <end position="1194"/>
    </location>
</feature>
<dbReference type="InterPro" id="IPR002048">
    <property type="entry name" value="EF_hand_dom"/>
</dbReference>
<feature type="region of interest" description="Disordered" evidence="3">
    <location>
        <begin position="1378"/>
        <end position="1424"/>
    </location>
</feature>
<dbReference type="SUPFAM" id="SSF47473">
    <property type="entry name" value="EF-hand"/>
    <property type="match status" value="1"/>
</dbReference>